<gene>
    <name evidence="1" type="ORF">RPMA_23855</name>
</gene>
<dbReference type="EMBL" id="CP036498">
    <property type="protein sequence ID" value="QUS41542.1"/>
    <property type="molecule type" value="Genomic_DNA"/>
</dbReference>
<dbReference type="RefSeq" id="WP_211910184.1">
    <property type="nucleotide sequence ID" value="NZ_CP036498.1"/>
</dbReference>
<sequence>MVDKTEMPGRNVVDLRSYQKARRGMAQAKAQAMTARTCRHCGAAMLEGESDDDCSSAGIEAAAPMLRKFYAD</sequence>
<organism evidence="1 2">
    <name type="scientific">Tardiphaga alba</name>
    <dbReference type="NCBI Taxonomy" id="340268"/>
    <lineage>
        <taxon>Bacteria</taxon>
        <taxon>Pseudomonadati</taxon>
        <taxon>Pseudomonadota</taxon>
        <taxon>Alphaproteobacteria</taxon>
        <taxon>Hyphomicrobiales</taxon>
        <taxon>Nitrobacteraceae</taxon>
        <taxon>Tardiphaga</taxon>
    </lineage>
</organism>
<accession>A0ABX8AE22</accession>
<reference evidence="1 2" key="1">
    <citation type="submission" date="2019-02" db="EMBL/GenBank/DDBJ databases">
        <title>Emended description of the genus Rhodopseudomonas and description of Rhodopseudomonas albus sp. nov., a non-phototrophic, heavy-metal-tolerant bacterium isolated from garden soil.</title>
        <authorList>
            <person name="Bao Z."/>
            <person name="Cao W.W."/>
            <person name="Sato Y."/>
            <person name="Nishizawa T."/>
            <person name="Zhao J."/>
            <person name="Guo Y."/>
            <person name="Ohta H."/>
        </authorList>
    </citation>
    <scope>NUCLEOTIDE SEQUENCE [LARGE SCALE GENOMIC DNA]</scope>
    <source>
        <strain evidence="1 2">SK50-23</strain>
    </source>
</reference>
<keyword evidence="2" id="KW-1185">Reference proteome</keyword>
<protein>
    <submittedName>
        <fullName evidence="1">Uncharacterized protein</fullName>
    </submittedName>
</protein>
<evidence type="ECO:0000313" key="2">
    <source>
        <dbReference type="Proteomes" id="UP000682843"/>
    </source>
</evidence>
<dbReference type="Proteomes" id="UP000682843">
    <property type="component" value="Chromosome"/>
</dbReference>
<evidence type="ECO:0000313" key="1">
    <source>
        <dbReference type="EMBL" id="QUS41542.1"/>
    </source>
</evidence>
<name>A0ABX8AE22_9BRAD</name>
<proteinExistence type="predicted"/>